<name>A0AAN7YE21_9EURO</name>
<feature type="region of interest" description="Disordered" evidence="1">
    <location>
        <begin position="270"/>
        <end position="301"/>
    </location>
</feature>
<evidence type="ECO:0000256" key="1">
    <source>
        <dbReference type="SAM" id="MobiDB-lite"/>
    </source>
</evidence>
<dbReference type="AlphaFoldDB" id="A0AAN7YE21"/>
<keyword evidence="3" id="KW-1185">Reference proteome</keyword>
<proteinExistence type="predicted"/>
<reference evidence="2 3" key="1">
    <citation type="submission" date="2023-08" db="EMBL/GenBank/DDBJ databases">
        <title>Black Yeasts Isolated from many extreme environments.</title>
        <authorList>
            <person name="Coleine C."/>
            <person name="Stajich J.E."/>
            <person name="Selbmann L."/>
        </authorList>
    </citation>
    <scope>NUCLEOTIDE SEQUENCE [LARGE SCALE GENOMIC DNA]</scope>
    <source>
        <strain evidence="2 3">CCFEE 5910</strain>
    </source>
</reference>
<feature type="region of interest" description="Disordered" evidence="1">
    <location>
        <begin position="351"/>
        <end position="387"/>
    </location>
</feature>
<feature type="region of interest" description="Disordered" evidence="1">
    <location>
        <begin position="134"/>
        <end position="172"/>
    </location>
</feature>
<dbReference type="Proteomes" id="UP001309876">
    <property type="component" value="Unassembled WGS sequence"/>
</dbReference>
<sequence>MQQLEPQLAELFRTLVQPHSLLLRVAHFEVVHPRPDQVTSDDASKDATTSQNPRGYAHKILLTDGYLTVQALLHRQVSRLGGVPDVEIGDLVDIRRFQLKKSPRTNGRGQVVYLAIFDCQFIARSDTTTDRLRDSIFEESPANGRKRKSSTSEEPRDRMNLPPPSAQPIDIQTLRSSPPKRARFAANDTTSAREELIARNFPSSIDLGGASKEAVGILREQHVGGEVLRSRHNLHTEESTDHEDEDTDFFELIKSNRKIIKQRRQTLRTLDLTTSPSLPSLPSSSDDVSPETPTRPESKQLIAESIHTTKSYKDPPKEDLQLLPHPALREGELLAKDSIFYQVRDGTFALSQIPPALPPHHGDQGQSRPPHPDRHTQHGSKPQAVSATAQPTLLASPPFHTLLNLRQPLPEQPIPSKNYMLTTLGVISWAGATTLQRAGSPFPPKRHVKITDPSLGSSCPASRTSNDRRNEPASSGTQLMTFKPQTAFQDLVTVAVYIDAAKFNPAPGTIALFRGLVMQRLGNGDIILNAYGRLRDQRFKDPNGSSATAAARGGIEQGEAAQSSTDSVFDHWYITDPDRIRALGFGSKLDYYTHWQAERRRTDHAL</sequence>
<accession>A0AAN7YE21</accession>
<dbReference type="EMBL" id="JAVRRJ010000008">
    <property type="protein sequence ID" value="KAK5082344.1"/>
    <property type="molecule type" value="Genomic_DNA"/>
</dbReference>
<feature type="compositionally biased region" description="Basic and acidic residues" evidence="1">
    <location>
        <begin position="150"/>
        <end position="159"/>
    </location>
</feature>
<feature type="region of interest" description="Disordered" evidence="1">
    <location>
        <begin position="542"/>
        <end position="562"/>
    </location>
</feature>
<evidence type="ECO:0000313" key="3">
    <source>
        <dbReference type="Proteomes" id="UP001309876"/>
    </source>
</evidence>
<feature type="compositionally biased region" description="Low complexity" evidence="1">
    <location>
        <begin position="270"/>
        <end position="287"/>
    </location>
</feature>
<protein>
    <submittedName>
        <fullName evidence="2">Uncharacterized protein</fullName>
    </submittedName>
</protein>
<feature type="compositionally biased region" description="Polar residues" evidence="1">
    <location>
        <begin position="454"/>
        <end position="464"/>
    </location>
</feature>
<evidence type="ECO:0000313" key="2">
    <source>
        <dbReference type="EMBL" id="KAK5082344.1"/>
    </source>
</evidence>
<gene>
    <name evidence="2" type="ORF">LTR05_007490</name>
</gene>
<comment type="caution">
    <text evidence="2">The sequence shown here is derived from an EMBL/GenBank/DDBJ whole genome shotgun (WGS) entry which is preliminary data.</text>
</comment>
<feature type="region of interest" description="Disordered" evidence="1">
    <location>
        <begin position="437"/>
        <end position="480"/>
    </location>
</feature>
<organism evidence="2 3">
    <name type="scientific">Lithohypha guttulata</name>
    <dbReference type="NCBI Taxonomy" id="1690604"/>
    <lineage>
        <taxon>Eukaryota</taxon>
        <taxon>Fungi</taxon>
        <taxon>Dikarya</taxon>
        <taxon>Ascomycota</taxon>
        <taxon>Pezizomycotina</taxon>
        <taxon>Eurotiomycetes</taxon>
        <taxon>Chaetothyriomycetidae</taxon>
        <taxon>Chaetothyriales</taxon>
        <taxon>Trichomeriaceae</taxon>
        <taxon>Lithohypha</taxon>
    </lineage>
</organism>